<evidence type="ECO:0000259" key="9">
    <source>
        <dbReference type="Pfam" id="PF12680"/>
    </source>
</evidence>
<dbReference type="Pfam" id="PF12680">
    <property type="entry name" value="SnoaL_2"/>
    <property type="match status" value="1"/>
</dbReference>
<proteinExistence type="inferred from homology"/>
<sequence>MTVDQALDSDFLTLADPYRRELLAHCYRMMGSIHDAEDQVQETFIRAWRGFDGFRGQSSFRTWLYRIATNTCLTALEGRAKRPLPTGLGAPSSDPSDELIERSEIAWLEPIADSSLGDVNDPAVMVVQRDSVRLALIAALQHLSPRQRAVLVLRDVLQWKAAEVAEALDTTTTAVNSVLQRARAQISNIAPTEDTLIEPSSGEARTLLREYVRSFESYDVDAIVALFTRDAVWEMPPFEGWYRGPEAIGQLIGDKCPADGPGAMRLLPTSANGQPAFGLYMRQEDGIHHAFQLHVLDVTESGISHVTCFFDLSLFPRFGLPAEL</sequence>
<dbReference type="Gene3D" id="1.10.1740.10">
    <property type="match status" value="1"/>
</dbReference>
<dbReference type="Pfam" id="PF08281">
    <property type="entry name" value="Sigma70_r4_2"/>
    <property type="match status" value="1"/>
</dbReference>
<dbReference type="SUPFAM" id="SSF88659">
    <property type="entry name" value="Sigma3 and sigma4 domains of RNA polymerase sigma factors"/>
    <property type="match status" value="1"/>
</dbReference>
<evidence type="ECO:0000313" key="10">
    <source>
        <dbReference type="EMBL" id="TYQ00580.1"/>
    </source>
</evidence>
<keyword evidence="6" id="KW-0804">Transcription</keyword>
<dbReference type="Gene3D" id="3.10.450.50">
    <property type="match status" value="1"/>
</dbReference>
<dbReference type="InterPro" id="IPR036388">
    <property type="entry name" value="WH-like_DNA-bd_sf"/>
</dbReference>
<reference evidence="10" key="1">
    <citation type="submission" date="2019-07" db="EMBL/GenBank/DDBJ databases">
        <title>Genomic Encyclopedia of Type Strains, Phase IV (KMG-IV): sequencing the most valuable type-strain genomes for metagenomic binning, comparative biology and taxonomic classification.</title>
        <authorList>
            <person name="Goeker M."/>
        </authorList>
    </citation>
    <scope>NUCLEOTIDE SEQUENCE</scope>
    <source>
        <strain evidence="10">DSM 44596</strain>
    </source>
</reference>
<dbReference type="InterPro" id="IPR013325">
    <property type="entry name" value="RNA_pol_sigma_r2"/>
</dbReference>
<accession>A0A652YHF1</accession>
<keyword evidence="3" id="KW-0805">Transcription regulation</keyword>
<keyword evidence="5" id="KW-0238">DNA-binding</keyword>
<evidence type="ECO:0000256" key="1">
    <source>
        <dbReference type="ARBA" id="ARBA00010641"/>
    </source>
</evidence>
<dbReference type="GO" id="GO:0016987">
    <property type="term" value="F:sigma factor activity"/>
    <property type="evidence" value="ECO:0007669"/>
    <property type="project" value="UniProtKB-KW"/>
</dbReference>
<dbReference type="NCBIfam" id="NF006089">
    <property type="entry name" value="PRK08241.1"/>
    <property type="match status" value="1"/>
</dbReference>
<comment type="similarity">
    <text evidence="1">Belongs to the sigma-70 factor family. ECF subfamily.</text>
</comment>
<feature type="domain" description="SnoaL-like" evidence="9">
    <location>
        <begin position="209"/>
        <end position="277"/>
    </location>
</feature>
<gene>
    <name evidence="10" type="ORF">FNL38_1142</name>
</gene>
<dbReference type="EMBL" id="VNIQ01000014">
    <property type="protein sequence ID" value="TYQ00580.1"/>
    <property type="molecule type" value="Genomic_DNA"/>
</dbReference>
<dbReference type="Gene3D" id="1.10.10.10">
    <property type="entry name" value="Winged helix-like DNA-binding domain superfamily/Winged helix DNA-binding domain"/>
    <property type="match status" value="1"/>
</dbReference>
<dbReference type="CDD" id="cd06171">
    <property type="entry name" value="Sigma70_r4"/>
    <property type="match status" value="1"/>
</dbReference>
<feature type="domain" description="RNA polymerase sigma-70 region 2" evidence="7">
    <location>
        <begin position="16"/>
        <end position="80"/>
    </location>
</feature>
<dbReference type="InterPro" id="IPR039425">
    <property type="entry name" value="RNA_pol_sigma-70-like"/>
</dbReference>
<evidence type="ECO:0000256" key="4">
    <source>
        <dbReference type="ARBA" id="ARBA00023082"/>
    </source>
</evidence>
<evidence type="ECO:0000256" key="3">
    <source>
        <dbReference type="ARBA" id="ARBA00023015"/>
    </source>
</evidence>
<evidence type="ECO:0000256" key="5">
    <source>
        <dbReference type="ARBA" id="ARBA00023125"/>
    </source>
</evidence>
<name>A0A652YHF1_NOCGL</name>
<keyword evidence="4" id="KW-0731">Sigma factor</keyword>
<evidence type="ECO:0000259" key="7">
    <source>
        <dbReference type="Pfam" id="PF04542"/>
    </source>
</evidence>
<dbReference type="NCBIfam" id="TIGR02960">
    <property type="entry name" value="SigX5"/>
    <property type="match status" value="1"/>
</dbReference>
<dbReference type="AlphaFoldDB" id="A0A652YHF1"/>
<feature type="domain" description="RNA polymerase sigma factor 70 region 4 type 2" evidence="8">
    <location>
        <begin position="134"/>
        <end position="185"/>
    </location>
</feature>
<dbReference type="InterPro" id="IPR032710">
    <property type="entry name" value="NTF2-like_dom_sf"/>
</dbReference>
<dbReference type="PANTHER" id="PTHR43133">
    <property type="entry name" value="RNA POLYMERASE ECF-TYPE SIGMA FACTO"/>
    <property type="match status" value="1"/>
</dbReference>
<dbReference type="InterPro" id="IPR013249">
    <property type="entry name" value="RNA_pol_sigma70_r4_t2"/>
</dbReference>
<dbReference type="SUPFAM" id="SSF54427">
    <property type="entry name" value="NTF2-like"/>
    <property type="match status" value="1"/>
</dbReference>
<protein>
    <submittedName>
        <fullName evidence="10">RNA polymerase ECF family sigma subunit</fullName>
    </submittedName>
</protein>
<dbReference type="GO" id="GO:0003677">
    <property type="term" value="F:DNA binding"/>
    <property type="evidence" value="ECO:0007669"/>
    <property type="project" value="UniProtKB-KW"/>
</dbReference>
<evidence type="ECO:0000256" key="2">
    <source>
        <dbReference type="ARBA" id="ARBA00011344"/>
    </source>
</evidence>
<dbReference type="InterPro" id="IPR014284">
    <property type="entry name" value="RNA_pol_sigma-70_dom"/>
</dbReference>
<dbReference type="InterPro" id="IPR013324">
    <property type="entry name" value="RNA_pol_sigma_r3/r4-like"/>
</dbReference>
<comment type="caution">
    <text evidence="10">The sequence shown here is derived from an EMBL/GenBank/DDBJ whole genome shotgun (WGS) entry which is preliminary data.</text>
</comment>
<evidence type="ECO:0000259" key="8">
    <source>
        <dbReference type="Pfam" id="PF08281"/>
    </source>
</evidence>
<organism evidence="10">
    <name type="scientific">Nocardia globerula</name>
    <dbReference type="NCBI Taxonomy" id="1818"/>
    <lineage>
        <taxon>Bacteria</taxon>
        <taxon>Bacillati</taxon>
        <taxon>Actinomycetota</taxon>
        <taxon>Actinomycetes</taxon>
        <taxon>Mycobacteriales</taxon>
        <taxon>Nocardiaceae</taxon>
        <taxon>Nocardia</taxon>
    </lineage>
</organism>
<comment type="subunit">
    <text evidence="2">Interacts transiently with the RNA polymerase catalytic core formed by RpoA, RpoB, RpoC and RpoZ (2 alpha, 1 beta, 1 beta' and 1 omega subunit) to form the RNA polymerase holoenzyme that can initiate transcription.</text>
</comment>
<dbReference type="InterPro" id="IPR014305">
    <property type="entry name" value="RNA_pol_sigma-G_actinobac"/>
</dbReference>
<dbReference type="GO" id="GO:0006352">
    <property type="term" value="P:DNA-templated transcription initiation"/>
    <property type="evidence" value="ECO:0007669"/>
    <property type="project" value="InterPro"/>
</dbReference>
<evidence type="ECO:0000256" key="6">
    <source>
        <dbReference type="ARBA" id="ARBA00023163"/>
    </source>
</evidence>
<dbReference type="Pfam" id="PF04542">
    <property type="entry name" value="Sigma70_r2"/>
    <property type="match status" value="1"/>
</dbReference>
<dbReference type="InterPro" id="IPR037401">
    <property type="entry name" value="SnoaL-like"/>
</dbReference>
<dbReference type="SUPFAM" id="SSF88946">
    <property type="entry name" value="Sigma2 domain of RNA polymerase sigma factors"/>
    <property type="match status" value="1"/>
</dbReference>
<dbReference type="PANTHER" id="PTHR43133:SF65">
    <property type="entry name" value="ECF RNA POLYMERASE SIGMA FACTOR SIGG"/>
    <property type="match status" value="1"/>
</dbReference>
<dbReference type="InterPro" id="IPR007627">
    <property type="entry name" value="RNA_pol_sigma70_r2"/>
</dbReference>
<dbReference type="NCBIfam" id="TIGR02937">
    <property type="entry name" value="sigma70-ECF"/>
    <property type="match status" value="1"/>
</dbReference>